<dbReference type="FunFam" id="3.30.2300.10:FF:000001">
    <property type="entry name" value="THUMP domain-containing protein 1"/>
    <property type="match status" value="1"/>
</dbReference>
<organism evidence="4 5">
    <name type="scientific">Botrytis porri</name>
    <dbReference type="NCBI Taxonomy" id="87229"/>
    <lineage>
        <taxon>Eukaryota</taxon>
        <taxon>Fungi</taxon>
        <taxon>Dikarya</taxon>
        <taxon>Ascomycota</taxon>
        <taxon>Pezizomycotina</taxon>
        <taxon>Leotiomycetes</taxon>
        <taxon>Helotiales</taxon>
        <taxon>Sclerotiniaceae</taxon>
        <taxon>Botrytis</taxon>
    </lineage>
</organism>
<dbReference type="SUPFAM" id="SSF143437">
    <property type="entry name" value="THUMP domain-like"/>
    <property type="match status" value="1"/>
</dbReference>
<sequence length="331" mass="36086">MADSNNKRKERSGGGGRDARDGDTRGGKRAKGGSNGKWQTPHQQTKMASKSGGKIEPGDQGIWATCVKGKEGKATEELRSLLEESAEKYYGISVKSSNEKGDEEDEDATESVDDIEASIRKEVAAHKDPAEKLFSAIYLDIQCVLFFRTRPPIDPADLVHRMCEDAASGAVRKLRFVNRLTPMSIIGKATEKGIEEVGQAVLGAHFRLAGEAVKSEEVAAYSYAIRPTIRNHSTLKRDAVIKQVASLVDDNHKVNLTRPDKVIIIEIYQTICGMSVVGDDWEKLKRYNLYELQSPSTSLKSGGLADAKPKATPEIVIAGETRALPEKSNGS</sequence>
<accession>A0A4Z1KS54</accession>
<dbReference type="STRING" id="87229.A0A4Z1KS54"/>
<evidence type="ECO:0000256" key="2">
    <source>
        <dbReference type="SAM" id="MobiDB-lite"/>
    </source>
</evidence>
<evidence type="ECO:0000256" key="1">
    <source>
        <dbReference type="PROSITE-ProRule" id="PRU00529"/>
    </source>
</evidence>
<comment type="caution">
    <text evidence="4">The sequence shown here is derived from an EMBL/GenBank/DDBJ whole genome shotgun (WGS) entry which is preliminary data.</text>
</comment>
<dbReference type="Pfam" id="PF02926">
    <property type="entry name" value="THUMP"/>
    <property type="match status" value="1"/>
</dbReference>
<evidence type="ECO:0000313" key="5">
    <source>
        <dbReference type="Proteomes" id="UP000297280"/>
    </source>
</evidence>
<dbReference type="Gene3D" id="3.30.2300.10">
    <property type="entry name" value="THUMP superfamily"/>
    <property type="match status" value="1"/>
</dbReference>
<evidence type="ECO:0000259" key="3">
    <source>
        <dbReference type="PROSITE" id="PS51165"/>
    </source>
</evidence>
<gene>
    <name evidence="4" type="ORF">BPOR_0212g00070</name>
</gene>
<dbReference type="EMBL" id="PQXO01000212">
    <property type="protein sequence ID" value="TGO87654.1"/>
    <property type="molecule type" value="Genomic_DNA"/>
</dbReference>
<dbReference type="PROSITE" id="PS51165">
    <property type="entry name" value="THUMP"/>
    <property type="match status" value="1"/>
</dbReference>
<feature type="compositionally biased region" description="Basic and acidic residues" evidence="2">
    <location>
        <begin position="17"/>
        <end position="26"/>
    </location>
</feature>
<reference evidence="4 5" key="1">
    <citation type="submission" date="2017-12" db="EMBL/GenBank/DDBJ databases">
        <title>Comparative genomics of Botrytis spp.</title>
        <authorList>
            <person name="Valero-Jimenez C.A."/>
            <person name="Tapia P."/>
            <person name="Veloso J."/>
            <person name="Silva-Moreno E."/>
            <person name="Staats M."/>
            <person name="Valdes J.H."/>
            <person name="Van Kan J.A.L."/>
        </authorList>
    </citation>
    <scope>NUCLEOTIDE SEQUENCE [LARGE SCALE GENOMIC DNA]</scope>
    <source>
        <strain evidence="4 5">MUCL3349</strain>
    </source>
</reference>
<keyword evidence="1" id="KW-0694">RNA-binding</keyword>
<feature type="region of interest" description="Disordered" evidence="2">
    <location>
        <begin position="1"/>
        <end position="60"/>
    </location>
</feature>
<feature type="compositionally biased region" description="Polar residues" evidence="2">
    <location>
        <begin position="36"/>
        <end position="48"/>
    </location>
</feature>
<dbReference type="PANTHER" id="PTHR13452:SF10">
    <property type="entry name" value="THUMP DOMAIN-CONTAINING PROTEIN 1"/>
    <property type="match status" value="1"/>
</dbReference>
<feature type="compositionally biased region" description="Acidic residues" evidence="2">
    <location>
        <begin position="101"/>
        <end position="112"/>
    </location>
</feature>
<keyword evidence="5" id="KW-1185">Reference proteome</keyword>
<dbReference type="PANTHER" id="PTHR13452">
    <property type="entry name" value="THUMP DOMAIN CONTAINING PROTEIN 1-RELATED"/>
    <property type="match status" value="1"/>
</dbReference>
<dbReference type="GO" id="GO:0006400">
    <property type="term" value="P:tRNA modification"/>
    <property type="evidence" value="ECO:0007669"/>
    <property type="project" value="InterPro"/>
</dbReference>
<dbReference type="OrthoDB" id="367221at2759"/>
<dbReference type="InterPro" id="IPR040183">
    <property type="entry name" value="THUMPD1-like"/>
</dbReference>
<proteinExistence type="predicted"/>
<feature type="domain" description="THUMP" evidence="3">
    <location>
        <begin position="165"/>
        <end position="278"/>
    </location>
</feature>
<dbReference type="CDD" id="cd11717">
    <property type="entry name" value="THUMP_THUMPD1_like"/>
    <property type="match status" value="1"/>
</dbReference>
<dbReference type="InterPro" id="IPR004114">
    <property type="entry name" value="THUMP_dom"/>
</dbReference>
<dbReference type="AlphaFoldDB" id="A0A4Z1KS54"/>
<dbReference type="Proteomes" id="UP000297280">
    <property type="component" value="Unassembled WGS sequence"/>
</dbReference>
<dbReference type="GO" id="GO:0003723">
    <property type="term" value="F:RNA binding"/>
    <property type="evidence" value="ECO:0007669"/>
    <property type="project" value="UniProtKB-UniRule"/>
</dbReference>
<protein>
    <recommendedName>
        <fullName evidence="3">THUMP domain-containing protein</fullName>
    </recommendedName>
</protein>
<feature type="region of interest" description="Disordered" evidence="2">
    <location>
        <begin position="93"/>
        <end position="112"/>
    </location>
</feature>
<evidence type="ECO:0000313" key="4">
    <source>
        <dbReference type="EMBL" id="TGO87654.1"/>
    </source>
</evidence>
<name>A0A4Z1KS54_9HELO</name>